<keyword evidence="5 9" id="KW-0547">Nucleotide-binding</keyword>
<evidence type="ECO:0000256" key="4">
    <source>
        <dbReference type="ARBA" id="ARBA00022679"/>
    </source>
</evidence>
<comment type="function">
    <text evidence="9">Catalyzes the phosphorylation of the position 2 hydroxy group of 4-diphosphocytidyl-2C-methyl-D-erythritol.</text>
</comment>
<comment type="pathway">
    <text evidence="9">Isoprenoid biosynthesis; isopentenyl diphosphate biosynthesis via DXP pathway; isopentenyl diphosphate from 1-deoxy-D-xylulose 5-phosphate: step 3/6.</text>
</comment>
<dbReference type="Pfam" id="PF08544">
    <property type="entry name" value="GHMP_kinases_C"/>
    <property type="match status" value="1"/>
</dbReference>
<accession>A0A2T1A069</accession>
<dbReference type="RefSeq" id="WP_238145309.1">
    <property type="nucleotide sequence ID" value="NZ_PVUE01000007.1"/>
</dbReference>
<dbReference type="InterPro" id="IPR004424">
    <property type="entry name" value="IspE"/>
</dbReference>
<comment type="caution">
    <text evidence="12">The sequence shown here is derived from an EMBL/GenBank/DDBJ whole genome shotgun (WGS) entry which is preliminary data.</text>
</comment>
<evidence type="ECO:0000256" key="9">
    <source>
        <dbReference type="HAMAP-Rule" id="MF_00061"/>
    </source>
</evidence>
<feature type="active site" evidence="9">
    <location>
        <position position="145"/>
    </location>
</feature>
<keyword evidence="9" id="KW-0414">Isoprene biosynthesis</keyword>
<dbReference type="HAMAP" id="MF_00061">
    <property type="entry name" value="IspE"/>
    <property type="match status" value="1"/>
</dbReference>
<dbReference type="InterPro" id="IPR006204">
    <property type="entry name" value="GHMP_kinase_N_dom"/>
</dbReference>
<keyword evidence="13" id="KW-1185">Reference proteome</keyword>
<keyword evidence="7 9" id="KW-0067">ATP-binding</keyword>
<protein>
    <recommendedName>
        <fullName evidence="3 9">4-diphosphocytidyl-2-C-methyl-D-erythritol kinase</fullName>
        <shortName evidence="9">CMK</shortName>
        <ecNumber evidence="2 9">2.7.1.148</ecNumber>
    </recommendedName>
    <alternativeName>
        <fullName evidence="8 9">4-(cytidine-5'-diphospho)-2-C-methyl-D-erythritol kinase</fullName>
    </alternativeName>
</protein>
<dbReference type="Gene3D" id="3.30.70.890">
    <property type="entry name" value="GHMP kinase, C-terminal domain"/>
    <property type="match status" value="1"/>
</dbReference>
<dbReference type="NCBIfam" id="NF002870">
    <property type="entry name" value="PRK03188.1"/>
    <property type="match status" value="1"/>
</dbReference>
<dbReference type="AlphaFoldDB" id="A0A2T1A069"/>
<keyword evidence="6 9" id="KW-0418">Kinase</keyword>
<feature type="domain" description="GHMP kinase N-terminal" evidence="10">
    <location>
        <begin position="75"/>
        <end position="153"/>
    </location>
</feature>
<organism evidence="12 13">
    <name type="scientific">Antricoccus suffuscus</name>
    <dbReference type="NCBI Taxonomy" id="1629062"/>
    <lineage>
        <taxon>Bacteria</taxon>
        <taxon>Bacillati</taxon>
        <taxon>Actinomycetota</taxon>
        <taxon>Actinomycetes</taxon>
        <taxon>Geodermatophilales</taxon>
        <taxon>Antricoccaceae</taxon>
        <taxon>Antricoccus</taxon>
    </lineage>
</organism>
<dbReference type="Gene3D" id="3.30.230.10">
    <property type="match status" value="1"/>
</dbReference>
<keyword evidence="4 9" id="KW-0808">Transferase</keyword>
<reference evidence="12 13" key="1">
    <citation type="submission" date="2018-03" db="EMBL/GenBank/DDBJ databases">
        <title>Genomic Encyclopedia of Archaeal and Bacterial Type Strains, Phase II (KMG-II): from individual species to whole genera.</title>
        <authorList>
            <person name="Goeker M."/>
        </authorList>
    </citation>
    <scope>NUCLEOTIDE SEQUENCE [LARGE SCALE GENOMIC DNA]</scope>
    <source>
        <strain evidence="12 13">DSM 100065</strain>
    </source>
</reference>
<evidence type="ECO:0000256" key="3">
    <source>
        <dbReference type="ARBA" id="ARBA00017473"/>
    </source>
</evidence>
<dbReference type="GO" id="GO:0016114">
    <property type="term" value="P:terpenoid biosynthetic process"/>
    <property type="evidence" value="ECO:0007669"/>
    <property type="project" value="UniProtKB-UniRule"/>
</dbReference>
<evidence type="ECO:0000259" key="11">
    <source>
        <dbReference type="Pfam" id="PF08544"/>
    </source>
</evidence>
<dbReference type="GO" id="GO:0005524">
    <property type="term" value="F:ATP binding"/>
    <property type="evidence" value="ECO:0007669"/>
    <property type="project" value="UniProtKB-UniRule"/>
</dbReference>
<comment type="similarity">
    <text evidence="1 9">Belongs to the GHMP kinase family. IspE subfamily.</text>
</comment>
<comment type="catalytic activity">
    <reaction evidence="9">
        <text>4-CDP-2-C-methyl-D-erythritol + ATP = 4-CDP-2-C-methyl-D-erythritol 2-phosphate + ADP + H(+)</text>
        <dbReference type="Rhea" id="RHEA:18437"/>
        <dbReference type="ChEBI" id="CHEBI:15378"/>
        <dbReference type="ChEBI" id="CHEBI:30616"/>
        <dbReference type="ChEBI" id="CHEBI:57823"/>
        <dbReference type="ChEBI" id="CHEBI:57919"/>
        <dbReference type="ChEBI" id="CHEBI:456216"/>
        <dbReference type="EC" id="2.7.1.148"/>
    </reaction>
</comment>
<dbReference type="PANTHER" id="PTHR43527">
    <property type="entry name" value="4-DIPHOSPHOCYTIDYL-2-C-METHYL-D-ERYTHRITOL KINASE, CHLOROPLASTIC"/>
    <property type="match status" value="1"/>
</dbReference>
<dbReference type="InterPro" id="IPR014721">
    <property type="entry name" value="Ribsml_uS5_D2-typ_fold_subgr"/>
</dbReference>
<dbReference type="EMBL" id="PVUE01000007">
    <property type="protein sequence ID" value="PRZ41924.1"/>
    <property type="molecule type" value="Genomic_DNA"/>
</dbReference>
<proteinExistence type="inferred from homology"/>
<dbReference type="PANTHER" id="PTHR43527:SF2">
    <property type="entry name" value="4-DIPHOSPHOCYTIDYL-2-C-METHYL-D-ERYTHRITOL KINASE, CHLOROPLASTIC"/>
    <property type="match status" value="1"/>
</dbReference>
<evidence type="ECO:0000256" key="7">
    <source>
        <dbReference type="ARBA" id="ARBA00022840"/>
    </source>
</evidence>
<sequence length="306" mass="31882">MTAPIRVDDVVLARAPAKLNLHLGVGPLRKDKFHELLTVFCALSISDEVVASESEGLSLEVTGEGVKDVPRDKRNLAWQAAALLAKQAGIDPDVHLEIRKSIPVAAGLAGGSADAAATLIACDALWQTGADRDDLVGLGAQLGSDVVFSLTGGLSLGTGRGERLSPVLASGKWNWVLAIAKSGLSTATVYAELDRIRDGQDDVELQTPTDLMNALRSRDLDLLAESLSNDMEPAAISLMPSLRQTKRAGLDEGARAALLCGSGPTYAFLVQNEEDAVDVAARVAGAGVCRTVRTATGPVTGARIIG</sequence>
<dbReference type="Pfam" id="PF00288">
    <property type="entry name" value="GHMP_kinases_N"/>
    <property type="match status" value="1"/>
</dbReference>
<dbReference type="NCBIfam" id="TIGR00154">
    <property type="entry name" value="ispE"/>
    <property type="match status" value="1"/>
</dbReference>
<dbReference type="GO" id="GO:0019288">
    <property type="term" value="P:isopentenyl diphosphate biosynthetic process, methylerythritol 4-phosphate pathway"/>
    <property type="evidence" value="ECO:0007669"/>
    <property type="project" value="UniProtKB-UniRule"/>
</dbReference>
<dbReference type="SUPFAM" id="SSF54211">
    <property type="entry name" value="Ribosomal protein S5 domain 2-like"/>
    <property type="match status" value="1"/>
</dbReference>
<evidence type="ECO:0000256" key="2">
    <source>
        <dbReference type="ARBA" id="ARBA00012052"/>
    </source>
</evidence>
<dbReference type="InterPro" id="IPR036554">
    <property type="entry name" value="GHMP_kinase_C_sf"/>
</dbReference>
<name>A0A2T1A069_9ACTN</name>
<dbReference type="EC" id="2.7.1.148" evidence="2 9"/>
<evidence type="ECO:0000256" key="6">
    <source>
        <dbReference type="ARBA" id="ARBA00022777"/>
    </source>
</evidence>
<evidence type="ECO:0000256" key="1">
    <source>
        <dbReference type="ARBA" id="ARBA00009684"/>
    </source>
</evidence>
<feature type="binding site" evidence="9">
    <location>
        <begin position="103"/>
        <end position="113"/>
    </location>
    <ligand>
        <name>ATP</name>
        <dbReference type="ChEBI" id="CHEBI:30616"/>
    </ligand>
</feature>
<feature type="domain" description="GHMP kinase C-terminal" evidence="11">
    <location>
        <begin position="213"/>
        <end position="285"/>
    </location>
</feature>
<dbReference type="PIRSF" id="PIRSF010376">
    <property type="entry name" value="IspE"/>
    <property type="match status" value="1"/>
</dbReference>
<gene>
    <name evidence="9" type="primary">ispE</name>
    <name evidence="12" type="ORF">CLV47_10750</name>
</gene>
<evidence type="ECO:0000313" key="13">
    <source>
        <dbReference type="Proteomes" id="UP000237752"/>
    </source>
</evidence>
<evidence type="ECO:0000259" key="10">
    <source>
        <dbReference type="Pfam" id="PF00288"/>
    </source>
</evidence>
<evidence type="ECO:0000256" key="5">
    <source>
        <dbReference type="ARBA" id="ARBA00022741"/>
    </source>
</evidence>
<dbReference type="GO" id="GO:0050515">
    <property type="term" value="F:4-(cytidine 5'-diphospho)-2-C-methyl-D-erythritol kinase activity"/>
    <property type="evidence" value="ECO:0007669"/>
    <property type="project" value="UniProtKB-UniRule"/>
</dbReference>
<dbReference type="SUPFAM" id="SSF55060">
    <property type="entry name" value="GHMP Kinase, C-terminal domain"/>
    <property type="match status" value="1"/>
</dbReference>
<evidence type="ECO:0000256" key="8">
    <source>
        <dbReference type="ARBA" id="ARBA00032554"/>
    </source>
</evidence>
<dbReference type="InterPro" id="IPR013750">
    <property type="entry name" value="GHMP_kinase_C_dom"/>
</dbReference>
<dbReference type="UniPathway" id="UPA00056">
    <property type="reaction ID" value="UER00094"/>
</dbReference>
<feature type="active site" evidence="9">
    <location>
        <position position="18"/>
    </location>
</feature>
<dbReference type="Proteomes" id="UP000237752">
    <property type="component" value="Unassembled WGS sequence"/>
</dbReference>
<dbReference type="InterPro" id="IPR020568">
    <property type="entry name" value="Ribosomal_Su5_D2-typ_SF"/>
</dbReference>
<evidence type="ECO:0000313" key="12">
    <source>
        <dbReference type="EMBL" id="PRZ41924.1"/>
    </source>
</evidence>